<sequence length="371" mass="44423">MRGRLVRDGYRGWYGWEDRYNTIIRMSFESMSNTNARNKQERFRYQRNRKQIEKQEQRYTERLDKEMRELKEELWSAKAYGKVCERYSFRRRQGRDNEEGVEQDNGSIRGKDIEKGPIRWRRRGKRDPVIIVKDRDNDRSTNEIRGDNWNILETRPSMDDKASDELTKEHQRQLKRTLILAKWMSAMSLISKLRQDGRPSEEKVKAVNSLEGDNTSRRKHAPIFPAQCRNTFTLRRFIEKEVEHLLTTYTPERARRERVRRILDHSRFPDLVQRHRSTSAIFRNYESYKRSSAYRQNNSHVTEQKSANVNENSLNLLKKKYEEVRKSGSTLPPLVGVSEKEREDGKMKRNVVMISERKLLLPRLERAELVT</sequence>
<gene>
    <name evidence="2" type="ORF">LSH36_200g00013</name>
</gene>
<dbReference type="Proteomes" id="UP001208570">
    <property type="component" value="Unassembled WGS sequence"/>
</dbReference>
<accession>A0AAD9N6P3</accession>
<evidence type="ECO:0000313" key="2">
    <source>
        <dbReference type="EMBL" id="KAK2157016.1"/>
    </source>
</evidence>
<evidence type="ECO:0000313" key="3">
    <source>
        <dbReference type="Proteomes" id="UP001208570"/>
    </source>
</evidence>
<keyword evidence="3" id="KW-1185">Reference proteome</keyword>
<feature type="region of interest" description="Disordered" evidence="1">
    <location>
        <begin position="93"/>
        <end position="112"/>
    </location>
</feature>
<name>A0AAD9N6P3_9ANNE</name>
<dbReference type="AlphaFoldDB" id="A0AAD9N6P3"/>
<dbReference type="EMBL" id="JAODUP010000200">
    <property type="protein sequence ID" value="KAK2157016.1"/>
    <property type="molecule type" value="Genomic_DNA"/>
</dbReference>
<protein>
    <submittedName>
        <fullName evidence="2">Uncharacterized protein</fullName>
    </submittedName>
</protein>
<proteinExistence type="predicted"/>
<comment type="caution">
    <text evidence="2">The sequence shown here is derived from an EMBL/GenBank/DDBJ whole genome shotgun (WGS) entry which is preliminary data.</text>
</comment>
<organism evidence="2 3">
    <name type="scientific">Paralvinella palmiformis</name>
    <dbReference type="NCBI Taxonomy" id="53620"/>
    <lineage>
        <taxon>Eukaryota</taxon>
        <taxon>Metazoa</taxon>
        <taxon>Spiralia</taxon>
        <taxon>Lophotrochozoa</taxon>
        <taxon>Annelida</taxon>
        <taxon>Polychaeta</taxon>
        <taxon>Sedentaria</taxon>
        <taxon>Canalipalpata</taxon>
        <taxon>Terebellida</taxon>
        <taxon>Terebelliformia</taxon>
        <taxon>Alvinellidae</taxon>
        <taxon>Paralvinella</taxon>
    </lineage>
</organism>
<reference evidence="2" key="1">
    <citation type="journal article" date="2023" name="Mol. Biol. Evol.">
        <title>Third-Generation Sequencing Reveals the Adaptive Role of the Epigenome in Three Deep-Sea Polychaetes.</title>
        <authorList>
            <person name="Perez M."/>
            <person name="Aroh O."/>
            <person name="Sun Y."/>
            <person name="Lan Y."/>
            <person name="Juniper S.K."/>
            <person name="Young C.R."/>
            <person name="Angers B."/>
            <person name="Qian P.Y."/>
        </authorList>
    </citation>
    <scope>NUCLEOTIDE SEQUENCE</scope>
    <source>
        <strain evidence="2">P08H-3</strain>
    </source>
</reference>
<evidence type="ECO:0000256" key="1">
    <source>
        <dbReference type="SAM" id="MobiDB-lite"/>
    </source>
</evidence>